<name>A0A183BGI2_9TREM</name>
<feature type="region of interest" description="Disordered" evidence="1">
    <location>
        <begin position="1"/>
        <end position="20"/>
    </location>
</feature>
<evidence type="ECO:0000259" key="2">
    <source>
        <dbReference type="Pfam" id="PF22938"/>
    </source>
</evidence>
<sequence length="147" mass="16661">MITGREMRLPSDASLPAPNPEPLYATPFIRRLQSSIERGHRLARLHLQAAQRYQKAYFNHRANQATYRPGERVWLSEPAAPGGVPTKLHRQWKGPFVVQEVLSDRTVRLTLPSRPQWSTVVHINRLKPGNHITDSAEDSAILRGVCV</sequence>
<dbReference type="AlphaFoldDB" id="A0A183BGI2"/>
<dbReference type="OrthoDB" id="6278006at2759"/>
<evidence type="ECO:0000313" key="4">
    <source>
        <dbReference type="Proteomes" id="UP000272942"/>
    </source>
</evidence>
<protein>
    <submittedName>
        <fullName evidence="5">Tick transposon</fullName>
    </submittedName>
</protein>
<keyword evidence="4" id="KW-1185">Reference proteome</keyword>
<evidence type="ECO:0000256" key="1">
    <source>
        <dbReference type="SAM" id="MobiDB-lite"/>
    </source>
</evidence>
<reference evidence="5" key="1">
    <citation type="submission" date="2016-06" db="UniProtKB">
        <authorList>
            <consortium name="WormBaseParasite"/>
        </authorList>
    </citation>
    <scope>IDENTIFICATION</scope>
</reference>
<dbReference type="Pfam" id="PF22938">
    <property type="entry name" value="Integrase_p58_C"/>
    <property type="match status" value="1"/>
</dbReference>
<gene>
    <name evidence="3" type="ORF">ECPE_LOCUS18317</name>
</gene>
<organism evidence="5">
    <name type="scientific">Echinostoma caproni</name>
    <dbReference type="NCBI Taxonomy" id="27848"/>
    <lineage>
        <taxon>Eukaryota</taxon>
        <taxon>Metazoa</taxon>
        <taxon>Spiralia</taxon>
        <taxon>Lophotrochozoa</taxon>
        <taxon>Platyhelminthes</taxon>
        <taxon>Trematoda</taxon>
        <taxon>Digenea</taxon>
        <taxon>Plagiorchiida</taxon>
        <taxon>Echinostomata</taxon>
        <taxon>Echinostomatoidea</taxon>
        <taxon>Echinostomatidae</taxon>
        <taxon>Echinostoma</taxon>
    </lineage>
</organism>
<feature type="domain" description="Integrase p58-like C-terminal" evidence="2">
    <location>
        <begin position="94"/>
        <end position="128"/>
    </location>
</feature>
<evidence type="ECO:0000313" key="3">
    <source>
        <dbReference type="EMBL" id="VDP96090.1"/>
    </source>
</evidence>
<reference evidence="3 4" key="2">
    <citation type="submission" date="2018-11" db="EMBL/GenBank/DDBJ databases">
        <authorList>
            <consortium name="Pathogen Informatics"/>
        </authorList>
    </citation>
    <scope>NUCLEOTIDE SEQUENCE [LARGE SCALE GENOMIC DNA]</scope>
    <source>
        <strain evidence="3 4">Egypt</strain>
    </source>
</reference>
<accession>A0A183BGI2</accession>
<evidence type="ECO:0000313" key="5">
    <source>
        <dbReference type="WBParaSite" id="ECPE_0001836701-mRNA-1"/>
    </source>
</evidence>
<dbReference type="InterPro" id="IPR054465">
    <property type="entry name" value="Integrase_p58-like_C"/>
</dbReference>
<proteinExistence type="predicted"/>
<dbReference type="WBParaSite" id="ECPE_0001836701-mRNA-1">
    <property type="protein sequence ID" value="ECPE_0001836701-mRNA-1"/>
    <property type="gene ID" value="ECPE_0001836701"/>
</dbReference>
<dbReference type="EMBL" id="UZAN01077086">
    <property type="protein sequence ID" value="VDP96090.1"/>
    <property type="molecule type" value="Genomic_DNA"/>
</dbReference>
<dbReference type="Proteomes" id="UP000272942">
    <property type="component" value="Unassembled WGS sequence"/>
</dbReference>